<dbReference type="PANTHER" id="PTHR42738:SF7">
    <property type="entry name" value="HYDROXYMETHYLGLUTARYL-COA LYASE"/>
    <property type="match status" value="1"/>
</dbReference>
<gene>
    <name evidence="5" type="ORF">ACFQ34_20790</name>
</gene>
<protein>
    <submittedName>
        <fullName evidence="5">Hydroxymethylglutaryl-CoA lyase</fullName>
    </submittedName>
</protein>
<evidence type="ECO:0000256" key="1">
    <source>
        <dbReference type="ARBA" id="ARBA00009405"/>
    </source>
</evidence>
<dbReference type="Pfam" id="PF00682">
    <property type="entry name" value="HMGL-like"/>
    <property type="match status" value="1"/>
</dbReference>
<comment type="similarity">
    <text evidence="1">Belongs to the HMG-CoA lyase family.</text>
</comment>
<reference evidence="6" key="1">
    <citation type="journal article" date="2019" name="Int. J. Syst. Evol. Microbiol.">
        <title>The Global Catalogue of Microorganisms (GCM) 10K type strain sequencing project: providing services to taxonomists for standard genome sequencing and annotation.</title>
        <authorList>
            <consortium name="The Broad Institute Genomics Platform"/>
            <consortium name="The Broad Institute Genome Sequencing Center for Infectious Disease"/>
            <person name="Wu L."/>
            <person name="Ma J."/>
        </authorList>
    </citation>
    <scope>NUCLEOTIDE SEQUENCE [LARGE SCALE GENOMIC DNA]</scope>
    <source>
        <strain evidence="6">CCUG 49018</strain>
    </source>
</reference>
<organism evidence="5 6">
    <name type="scientific">Pseudonocardia benzenivorans</name>
    <dbReference type="NCBI Taxonomy" id="228005"/>
    <lineage>
        <taxon>Bacteria</taxon>
        <taxon>Bacillati</taxon>
        <taxon>Actinomycetota</taxon>
        <taxon>Actinomycetes</taxon>
        <taxon>Pseudonocardiales</taxon>
        <taxon>Pseudonocardiaceae</taxon>
        <taxon>Pseudonocardia</taxon>
    </lineage>
</organism>
<evidence type="ECO:0000256" key="2">
    <source>
        <dbReference type="ARBA" id="ARBA00022723"/>
    </source>
</evidence>
<dbReference type="InterPro" id="IPR000891">
    <property type="entry name" value="PYR_CT"/>
</dbReference>
<dbReference type="Proteomes" id="UP001597182">
    <property type="component" value="Unassembled WGS sequence"/>
</dbReference>
<dbReference type="RefSeq" id="WP_013676236.1">
    <property type="nucleotide sequence ID" value="NZ_BAABKS010000017.1"/>
</dbReference>
<dbReference type="PROSITE" id="PS50991">
    <property type="entry name" value="PYR_CT"/>
    <property type="match status" value="1"/>
</dbReference>
<name>A0ABW3VN11_9PSEU</name>
<comment type="caution">
    <text evidence="5">The sequence shown here is derived from an EMBL/GenBank/DDBJ whole genome shotgun (WGS) entry which is preliminary data.</text>
</comment>
<keyword evidence="6" id="KW-1185">Reference proteome</keyword>
<dbReference type="InterPro" id="IPR043594">
    <property type="entry name" value="HMGL"/>
</dbReference>
<sequence length="329" mass="35531">MAGTPQARIVEVLLRDGLQTMVYESEWHVPTTEEKLELIEMLADAGIPELEVTGFVHPKVIPMLADASEVVQRLPDRPGTVFRALVPNLRGAQRAVAAGCTKLSSLIVASETYNKKNSNMTLEQNIEQIRLITELAKAEKAVVNVSMGTCFLCPYEGEMPEKHILGLIETFMDFGVREVSIADSIGMANPRMVAARVKAITSRWPELELGMHMHDRTGMALANIVAALDNGATIFETCAGGYGGGISMPVSVLGMGNVPTEDVVNMFDEMGVSTGVDLDAVRTAANRTAEIIGLPTYGRVSKYGTYAEFHQEALAHIDAPARGNSALQK</sequence>
<evidence type="ECO:0000259" key="4">
    <source>
        <dbReference type="PROSITE" id="PS50991"/>
    </source>
</evidence>
<proteinExistence type="inferred from homology"/>
<dbReference type="NCBIfam" id="NF004283">
    <property type="entry name" value="PRK05692.1"/>
    <property type="match status" value="1"/>
</dbReference>
<dbReference type="CDD" id="cd07938">
    <property type="entry name" value="DRE_TIM_HMGL"/>
    <property type="match status" value="1"/>
</dbReference>
<evidence type="ECO:0000313" key="6">
    <source>
        <dbReference type="Proteomes" id="UP001597182"/>
    </source>
</evidence>
<dbReference type="Gene3D" id="3.20.20.70">
    <property type="entry name" value="Aldolase class I"/>
    <property type="match status" value="1"/>
</dbReference>
<keyword evidence="3 5" id="KW-0456">Lyase</keyword>
<keyword evidence="2" id="KW-0479">Metal-binding</keyword>
<feature type="domain" description="Pyruvate carboxyltransferase" evidence="4">
    <location>
        <begin position="7"/>
        <end position="282"/>
    </location>
</feature>
<dbReference type="GO" id="GO:0016829">
    <property type="term" value="F:lyase activity"/>
    <property type="evidence" value="ECO:0007669"/>
    <property type="project" value="UniProtKB-KW"/>
</dbReference>
<accession>A0ABW3VN11</accession>
<dbReference type="EMBL" id="JBHTMB010000171">
    <property type="protein sequence ID" value="MFD1235736.1"/>
    <property type="molecule type" value="Genomic_DNA"/>
</dbReference>
<evidence type="ECO:0000313" key="5">
    <source>
        <dbReference type="EMBL" id="MFD1235736.1"/>
    </source>
</evidence>
<evidence type="ECO:0000256" key="3">
    <source>
        <dbReference type="ARBA" id="ARBA00023239"/>
    </source>
</evidence>
<dbReference type="InterPro" id="IPR013785">
    <property type="entry name" value="Aldolase_TIM"/>
</dbReference>
<dbReference type="SUPFAM" id="SSF51569">
    <property type="entry name" value="Aldolase"/>
    <property type="match status" value="1"/>
</dbReference>
<dbReference type="PANTHER" id="PTHR42738">
    <property type="entry name" value="HYDROXYMETHYLGLUTARYL-COA LYASE"/>
    <property type="match status" value="1"/>
</dbReference>